<dbReference type="InterPro" id="IPR002035">
    <property type="entry name" value="VWF_A"/>
</dbReference>
<evidence type="ECO:0000256" key="1">
    <source>
        <dbReference type="SAM" id="MobiDB-lite"/>
    </source>
</evidence>
<dbReference type="InterPro" id="IPR036465">
    <property type="entry name" value="vWFA_dom_sf"/>
</dbReference>
<feature type="region of interest" description="Disordered" evidence="1">
    <location>
        <begin position="324"/>
        <end position="343"/>
    </location>
</feature>
<keyword evidence="2" id="KW-0472">Membrane</keyword>
<gene>
    <name evidence="4" type="ORF">OKA04_07615</name>
</gene>
<reference evidence="4 5" key="1">
    <citation type="submission" date="2022-10" db="EMBL/GenBank/DDBJ databases">
        <title>Luteolibacter flavescens strain MCCC 1K03193, whole genome shotgun sequencing project.</title>
        <authorList>
            <person name="Zhao G."/>
            <person name="Shen L."/>
        </authorList>
    </citation>
    <scope>NUCLEOTIDE SEQUENCE [LARGE SCALE GENOMIC DNA]</scope>
    <source>
        <strain evidence="4 5">MCCC 1K03193</strain>
    </source>
</reference>
<dbReference type="EMBL" id="JAPDDS010000003">
    <property type="protein sequence ID" value="MCW1884596.1"/>
    <property type="molecule type" value="Genomic_DNA"/>
</dbReference>
<feature type="transmembrane region" description="Helical" evidence="2">
    <location>
        <begin position="291"/>
        <end position="313"/>
    </location>
</feature>
<dbReference type="RefSeq" id="WP_264500553.1">
    <property type="nucleotide sequence ID" value="NZ_JAPDDS010000003.1"/>
</dbReference>
<evidence type="ECO:0000256" key="2">
    <source>
        <dbReference type="SAM" id="Phobius"/>
    </source>
</evidence>
<protein>
    <submittedName>
        <fullName evidence="4">VWA domain-containing protein</fullName>
    </submittedName>
</protein>
<evidence type="ECO:0000259" key="3">
    <source>
        <dbReference type="SMART" id="SM00327"/>
    </source>
</evidence>
<keyword evidence="2" id="KW-1133">Transmembrane helix</keyword>
<evidence type="ECO:0000313" key="5">
    <source>
        <dbReference type="Proteomes" id="UP001207930"/>
    </source>
</evidence>
<evidence type="ECO:0000313" key="4">
    <source>
        <dbReference type="EMBL" id="MCW1884596.1"/>
    </source>
</evidence>
<keyword evidence="2" id="KW-0812">Transmembrane</keyword>
<proteinExistence type="predicted"/>
<accession>A0ABT3FLZ7</accession>
<feature type="transmembrane region" description="Helical" evidence="2">
    <location>
        <begin position="50"/>
        <end position="69"/>
    </location>
</feature>
<keyword evidence="5" id="KW-1185">Reference proteome</keyword>
<dbReference type="Gene3D" id="3.40.50.410">
    <property type="entry name" value="von Willebrand factor, type A domain"/>
    <property type="match status" value="1"/>
</dbReference>
<dbReference type="Pfam" id="PF13519">
    <property type="entry name" value="VWA_2"/>
    <property type="match status" value="1"/>
</dbReference>
<organism evidence="4 5">
    <name type="scientific">Luteolibacter flavescens</name>
    <dbReference type="NCBI Taxonomy" id="1859460"/>
    <lineage>
        <taxon>Bacteria</taxon>
        <taxon>Pseudomonadati</taxon>
        <taxon>Verrucomicrobiota</taxon>
        <taxon>Verrucomicrobiia</taxon>
        <taxon>Verrucomicrobiales</taxon>
        <taxon>Verrucomicrobiaceae</taxon>
        <taxon>Luteolibacter</taxon>
    </lineage>
</organism>
<dbReference type="SMART" id="SM00327">
    <property type="entry name" value="VWA"/>
    <property type="match status" value="1"/>
</dbReference>
<dbReference type="SUPFAM" id="SSF53300">
    <property type="entry name" value="vWA-like"/>
    <property type="match status" value="1"/>
</dbReference>
<dbReference type="CDD" id="cd00198">
    <property type="entry name" value="vWFA"/>
    <property type="match status" value="1"/>
</dbReference>
<name>A0ABT3FLZ7_9BACT</name>
<feature type="domain" description="VWFA" evidence="3">
    <location>
        <begin position="86"/>
        <end position="272"/>
    </location>
</feature>
<comment type="caution">
    <text evidence="4">The sequence shown here is derived from an EMBL/GenBank/DDBJ whole genome shotgun (WGS) entry which is preliminary data.</text>
</comment>
<sequence>MNQTPLLLAVAAVVLATGAEWIHMGRVRSVAALAFGPDKRASLVGQAAPVIRVLALGMLVWGVATLFLLPPVAHRSSVKDVEVKDRQHLLLVLDVSPSMRLRDAGAGGKESRMDRARAVLESVIARSAHDKLHTTVVAVYNGAKPVVEETRDLEIIHNIMGDLPMHYAFQSGQTRIFDGLEEAAKIASKWPAGSATLILISDGDSVPATGMPKMPPSIGGVLVAGVGDPLKGSFIDGRHSRQDGTTLRQIATRLGGEYHDGNAKLVPTAMLERLGTITMDGIARLPGQRELAIFLTTMGASLLAGLPLLLHFAGSRWNPGPLRFQNPRKSSLPFPDKSDQLAT</sequence>
<dbReference type="Proteomes" id="UP001207930">
    <property type="component" value="Unassembled WGS sequence"/>
</dbReference>